<evidence type="ECO:0000256" key="5">
    <source>
        <dbReference type="ARBA" id="ARBA00022989"/>
    </source>
</evidence>
<dbReference type="InterPro" id="IPR004563">
    <property type="entry name" value="Apolipo_AcylTrfase"/>
</dbReference>
<keyword evidence="7 9" id="KW-0012">Acyltransferase</keyword>
<evidence type="ECO:0000256" key="7">
    <source>
        <dbReference type="ARBA" id="ARBA00023315"/>
    </source>
</evidence>
<evidence type="ECO:0000256" key="4">
    <source>
        <dbReference type="ARBA" id="ARBA00022692"/>
    </source>
</evidence>
<evidence type="ECO:0000256" key="3">
    <source>
        <dbReference type="ARBA" id="ARBA00022679"/>
    </source>
</evidence>
<dbReference type="GO" id="GO:0005886">
    <property type="term" value="C:plasma membrane"/>
    <property type="evidence" value="ECO:0007669"/>
    <property type="project" value="UniProtKB-SubCell"/>
</dbReference>
<feature type="domain" description="CN hydrolase" evidence="8">
    <location>
        <begin position="1"/>
        <end position="39"/>
    </location>
</feature>
<evidence type="ECO:0000256" key="1">
    <source>
        <dbReference type="ARBA" id="ARBA00004651"/>
    </source>
</evidence>
<accession>A0A3B0YNZ8</accession>
<keyword evidence="2" id="KW-1003">Cell membrane</keyword>
<keyword evidence="3 9" id="KW-0808">Transferase</keyword>
<protein>
    <submittedName>
        <fullName evidence="9">Apolipoprotein N-acyltransferase / Copper homeostasis protein CutE</fullName>
    </submittedName>
</protein>
<dbReference type="SUPFAM" id="SSF56317">
    <property type="entry name" value="Carbon-nitrogen hydrolase"/>
    <property type="match status" value="1"/>
</dbReference>
<dbReference type="PROSITE" id="PS50263">
    <property type="entry name" value="CN_HYDROLASE"/>
    <property type="match status" value="1"/>
</dbReference>
<keyword evidence="5" id="KW-1133">Transmembrane helix</keyword>
<dbReference type="InterPro" id="IPR036526">
    <property type="entry name" value="C-N_Hydrolase_sf"/>
</dbReference>
<sequence length="71" mass="7873">RYVLRATNTGISAIIAPDGTLKARSRQFETETISAEVEPRHGATPYVRWGNWPVVSGALLVVGVLLWRIRV</sequence>
<evidence type="ECO:0000256" key="6">
    <source>
        <dbReference type="ARBA" id="ARBA00023136"/>
    </source>
</evidence>
<keyword evidence="4" id="KW-0812">Transmembrane</keyword>
<dbReference type="GO" id="GO:0016410">
    <property type="term" value="F:N-acyltransferase activity"/>
    <property type="evidence" value="ECO:0007669"/>
    <property type="project" value="InterPro"/>
</dbReference>
<dbReference type="GO" id="GO:0042158">
    <property type="term" value="P:lipoprotein biosynthetic process"/>
    <property type="evidence" value="ECO:0007669"/>
    <property type="project" value="InterPro"/>
</dbReference>
<dbReference type="Gene3D" id="3.60.110.10">
    <property type="entry name" value="Carbon-nitrogen hydrolase"/>
    <property type="match status" value="1"/>
</dbReference>
<dbReference type="PANTHER" id="PTHR38686">
    <property type="entry name" value="APOLIPOPROTEIN N-ACYLTRANSFERASE"/>
    <property type="match status" value="1"/>
</dbReference>
<comment type="subcellular location">
    <subcellularLocation>
        <location evidence="1">Cell membrane</location>
        <topology evidence="1">Multi-pass membrane protein</topology>
    </subcellularLocation>
</comment>
<dbReference type="PANTHER" id="PTHR38686:SF1">
    <property type="entry name" value="APOLIPOPROTEIN N-ACYLTRANSFERASE"/>
    <property type="match status" value="1"/>
</dbReference>
<proteinExistence type="predicted"/>
<evidence type="ECO:0000256" key="2">
    <source>
        <dbReference type="ARBA" id="ARBA00022475"/>
    </source>
</evidence>
<reference evidence="9" key="1">
    <citation type="submission" date="2018-06" db="EMBL/GenBank/DDBJ databases">
        <authorList>
            <person name="Zhirakovskaya E."/>
        </authorList>
    </citation>
    <scope>NUCLEOTIDE SEQUENCE</scope>
</reference>
<keyword evidence="9" id="KW-0449">Lipoprotein</keyword>
<dbReference type="Pfam" id="PF00795">
    <property type="entry name" value="CN_hydrolase"/>
    <property type="match status" value="1"/>
</dbReference>
<gene>
    <name evidence="9" type="ORF">MNBD_GAMMA13-282</name>
</gene>
<dbReference type="AlphaFoldDB" id="A0A3B0YNZ8"/>
<keyword evidence="6" id="KW-0472">Membrane</keyword>
<dbReference type="EMBL" id="UOFK01000325">
    <property type="protein sequence ID" value="VAW82578.1"/>
    <property type="molecule type" value="Genomic_DNA"/>
</dbReference>
<evidence type="ECO:0000313" key="9">
    <source>
        <dbReference type="EMBL" id="VAW82578.1"/>
    </source>
</evidence>
<feature type="non-terminal residue" evidence="9">
    <location>
        <position position="1"/>
    </location>
</feature>
<organism evidence="9">
    <name type="scientific">hydrothermal vent metagenome</name>
    <dbReference type="NCBI Taxonomy" id="652676"/>
    <lineage>
        <taxon>unclassified sequences</taxon>
        <taxon>metagenomes</taxon>
        <taxon>ecological metagenomes</taxon>
    </lineage>
</organism>
<evidence type="ECO:0000259" key="8">
    <source>
        <dbReference type="PROSITE" id="PS50263"/>
    </source>
</evidence>
<dbReference type="InterPro" id="IPR003010">
    <property type="entry name" value="C-N_Hydrolase"/>
</dbReference>
<name>A0A3B0YNZ8_9ZZZZ</name>